<dbReference type="GO" id="GO:0016787">
    <property type="term" value="F:hydrolase activity"/>
    <property type="evidence" value="ECO:0007669"/>
    <property type="project" value="UniProtKB-KW"/>
</dbReference>
<dbReference type="RefSeq" id="WP_035807478.1">
    <property type="nucleotide sequence ID" value="NZ_CCSE01000001.1"/>
</dbReference>
<dbReference type="PANTHER" id="PTHR43309">
    <property type="entry name" value="5-OXOPROLINASE SUBUNIT C"/>
    <property type="match status" value="1"/>
</dbReference>
<keyword evidence="1" id="KW-0547">Nucleotide-binding</keyword>
<sequence length="315" mass="35354">MSLIIQEGGLLTILQTVEKQTNTEQKNNEYNGAVDSLSPMLANKLVGNDVNEPTLEMSGQPAVIQFTEPTIIAYSGGDFNGRVSDDDIQPNRIYHVDRGDVLSFQGSTRGNRLYLAIAGGIAVEKSNVLKSGDEVIMRRNYTALHDEIFHMMNNKRKVSWGIGIYSLVEVYLSDTYHIVKRPDVPAEVYERLEEREYTVTQEENRIQLSVEGQEIEFKAPACVNPGVLGGVYLENGLPTIALNDFGQETELAHIGTIPSYHMHKLGQKRRGSKIKFKAVDISDAHAETYGHYLWVNSLFKAIDYKISKELVKEKM</sequence>
<keyword evidence="6" id="KW-1185">Reference proteome</keyword>
<proteinExistence type="predicted"/>
<gene>
    <name evidence="5" type="primary">kipA_1</name>
    <name evidence="5" type="ORF">BN1048_00160</name>
</gene>
<dbReference type="GO" id="GO:0005524">
    <property type="term" value="F:ATP binding"/>
    <property type="evidence" value="ECO:0007669"/>
    <property type="project" value="UniProtKB-KW"/>
</dbReference>
<feature type="domain" description="Carboxyltransferase" evidence="4">
    <location>
        <begin position="31"/>
        <end position="292"/>
    </location>
</feature>
<evidence type="ECO:0000313" key="5">
    <source>
        <dbReference type="EMBL" id="CDZ99041.1"/>
    </source>
</evidence>
<accession>A0A078M2F8</accession>
<organism evidence="5 6">
    <name type="scientific">Jeotgalicoccus saudimassiliensis</name>
    <dbReference type="NCBI Taxonomy" id="1461582"/>
    <lineage>
        <taxon>Bacteria</taxon>
        <taxon>Bacillati</taxon>
        <taxon>Bacillota</taxon>
        <taxon>Bacilli</taxon>
        <taxon>Bacillales</taxon>
        <taxon>Staphylococcaceae</taxon>
        <taxon>Jeotgalicoccus</taxon>
    </lineage>
</organism>
<dbReference type="SMART" id="SM00797">
    <property type="entry name" value="AHS2"/>
    <property type="match status" value="1"/>
</dbReference>
<dbReference type="InterPro" id="IPR052708">
    <property type="entry name" value="PxpC"/>
</dbReference>
<dbReference type="Proteomes" id="UP000044136">
    <property type="component" value="Unassembled WGS sequence"/>
</dbReference>
<dbReference type="AlphaFoldDB" id="A0A078M2F8"/>
<dbReference type="Pfam" id="PF02626">
    <property type="entry name" value="CT_A_B"/>
    <property type="match status" value="1"/>
</dbReference>
<dbReference type="STRING" id="1461582.BN1048_00160"/>
<evidence type="ECO:0000259" key="4">
    <source>
        <dbReference type="SMART" id="SM00797"/>
    </source>
</evidence>
<dbReference type="HOGENOM" id="CLU_028967_0_1_9"/>
<evidence type="ECO:0000256" key="1">
    <source>
        <dbReference type="ARBA" id="ARBA00022741"/>
    </source>
</evidence>
<dbReference type="InterPro" id="IPR029000">
    <property type="entry name" value="Cyclophilin-like_dom_sf"/>
</dbReference>
<keyword evidence="2" id="KW-0378">Hydrolase</keyword>
<keyword evidence="3" id="KW-0067">ATP-binding</keyword>
<evidence type="ECO:0000313" key="6">
    <source>
        <dbReference type="Proteomes" id="UP000044136"/>
    </source>
</evidence>
<dbReference type="PANTHER" id="PTHR43309:SF5">
    <property type="entry name" value="5-OXOPROLINASE SUBUNIT C"/>
    <property type="match status" value="1"/>
</dbReference>
<dbReference type="eggNOG" id="COG1984">
    <property type="taxonomic scope" value="Bacteria"/>
</dbReference>
<dbReference type="EMBL" id="CCSE01000001">
    <property type="protein sequence ID" value="CDZ99041.1"/>
    <property type="molecule type" value="Genomic_DNA"/>
</dbReference>
<dbReference type="OrthoDB" id="9782422at2"/>
<dbReference type="Gene3D" id="2.40.100.10">
    <property type="entry name" value="Cyclophilin-like"/>
    <property type="match status" value="1"/>
</dbReference>
<evidence type="ECO:0000256" key="3">
    <source>
        <dbReference type="ARBA" id="ARBA00022840"/>
    </source>
</evidence>
<name>A0A078M2F8_9STAP</name>
<protein>
    <submittedName>
        <fullName evidence="5">KipI antagonist</fullName>
    </submittedName>
</protein>
<reference evidence="5 6" key="1">
    <citation type="submission" date="2014-07" db="EMBL/GenBank/DDBJ databases">
        <authorList>
            <person name="Urmite Genomes Urmite Genomes"/>
        </authorList>
    </citation>
    <scope>NUCLEOTIDE SEQUENCE [LARGE SCALE GENOMIC DNA]</scope>
    <source>
        <strain evidence="5 6">13MG44_air</strain>
    </source>
</reference>
<dbReference type="InterPro" id="IPR003778">
    <property type="entry name" value="CT_A_B"/>
</dbReference>
<evidence type="ECO:0000256" key="2">
    <source>
        <dbReference type="ARBA" id="ARBA00022801"/>
    </source>
</evidence>